<accession>A0A6A6XJS8</accession>
<organism evidence="2 3">
    <name type="scientific">Melanomma pulvis-pyrius CBS 109.77</name>
    <dbReference type="NCBI Taxonomy" id="1314802"/>
    <lineage>
        <taxon>Eukaryota</taxon>
        <taxon>Fungi</taxon>
        <taxon>Dikarya</taxon>
        <taxon>Ascomycota</taxon>
        <taxon>Pezizomycotina</taxon>
        <taxon>Dothideomycetes</taxon>
        <taxon>Pleosporomycetidae</taxon>
        <taxon>Pleosporales</taxon>
        <taxon>Melanommataceae</taxon>
        <taxon>Melanomma</taxon>
    </lineage>
</organism>
<dbReference type="AlphaFoldDB" id="A0A6A6XJS8"/>
<evidence type="ECO:0000313" key="2">
    <source>
        <dbReference type="EMBL" id="KAF2796786.1"/>
    </source>
</evidence>
<evidence type="ECO:0000313" key="3">
    <source>
        <dbReference type="Proteomes" id="UP000799757"/>
    </source>
</evidence>
<feature type="compositionally biased region" description="Polar residues" evidence="1">
    <location>
        <begin position="1"/>
        <end position="20"/>
    </location>
</feature>
<proteinExistence type="predicted"/>
<dbReference type="InterPro" id="IPR011333">
    <property type="entry name" value="SKP1/BTB/POZ_sf"/>
</dbReference>
<dbReference type="Proteomes" id="UP000799757">
    <property type="component" value="Unassembled WGS sequence"/>
</dbReference>
<evidence type="ECO:0000256" key="1">
    <source>
        <dbReference type="SAM" id="MobiDB-lite"/>
    </source>
</evidence>
<sequence length="253" mass="29630">MSSPSSKYSGQTPRSTSSPFPTCYMNGMKPHPTIKSPHVEIMASFAGQDYLFSVHKLLLHRSRYFTRRLEEFGSTTWKPIILECDPWMVETYIDFLYRGAFSDSQASPEYTSLGFDDLADLYRVAFKFEDFELQKFAMARMSVWDGKEDRCPPFPSIQRLFDSTGKNSAAMRYIVHLIADKGTSFWMNQLAAYPCCKEVSRAVMEELFRRRDDPDFEKGEAIANDFTKYLMDEQKQKYEMENRDIRKRQRMVE</sequence>
<name>A0A6A6XJS8_9PLEO</name>
<dbReference type="Gene3D" id="3.30.710.10">
    <property type="entry name" value="Potassium Channel Kv1.1, Chain A"/>
    <property type="match status" value="1"/>
</dbReference>
<keyword evidence="3" id="KW-1185">Reference proteome</keyword>
<protein>
    <recommendedName>
        <fullName evidence="4">BTB domain-containing protein</fullName>
    </recommendedName>
</protein>
<dbReference type="EMBL" id="MU001822">
    <property type="protein sequence ID" value="KAF2796786.1"/>
    <property type="molecule type" value="Genomic_DNA"/>
</dbReference>
<gene>
    <name evidence="2" type="ORF">K505DRAFT_400386</name>
</gene>
<feature type="region of interest" description="Disordered" evidence="1">
    <location>
        <begin position="1"/>
        <end position="22"/>
    </location>
</feature>
<evidence type="ECO:0008006" key="4">
    <source>
        <dbReference type="Google" id="ProtNLM"/>
    </source>
</evidence>
<reference evidence="2" key="1">
    <citation type="journal article" date="2020" name="Stud. Mycol.">
        <title>101 Dothideomycetes genomes: a test case for predicting lifestyles and emergence of pathogens.</title>
        <authorList>
            <person name="Haridas S."/>
            <person name="Albert R."/>
            <person name="Binder M."/>
            <person name="Bloem J."/>
            <person name="Labutti K."/>
            <person name="Salamov A."/>
            <person name="Andreopoulos B."/>
            <person name="Baker S."/>
            <person name="Barry K."/>
            <person name="Bills G."/>
            <person name="Bluhm B."/>
            <person name="Cannon C."/>
            <person name="Castanera R."/>
            <person name="Culley D."/>
            <person name="Daum C."/>
            <person name="Ezra D."/>
            <person name="Gonzalez J."/>
            <person name="Henrissat B."/>
            <person name="Kuo A."/>
            <person name="Liang C."/>
            <person name="Lipzen A."/>
            <person name="Lutzoni F."/>
            <person name="Magnuson J."/>
            <person name="Mondo S."/>
            <person name="Nolan M."/>
            <person name="Ohm R."/>
            <person name="Pangilinan J."/>
            <person name="Park H.-J."/>
            <person name="Ramirez L."/>
            <person name="Alfaro M."/>
            <person name="Sun H."/>
            <person name="Tritt A."/>
            <person name="Yoshinaga Y."/>
            <person name="Zwiers L.-H."/>
            <person name="Turgeon B."/>
            <person name="Goodwin S."/>
            <person name="Spatafora J."/>
            <person name="Crous P."/>
            <person name="Grigoriev I."/>
        </authorList>
    </citation>
    <scope>NUCLEOTIDE SEQUENCE</scope>
    <source>
        <strain evidence="2">CBS 109.77</strain>
    </source>
</reference>